<name>A0ABN7A6W9_9HEMI</name>
<feature type="domain" description="DUF7041" evidence="2">
    <location>
        <begin position="25"/>
        <end position="107"/>
    </location>
</feature>
<protein>
    <recommendedName>
        <fullName evidence="2">DUF7041 domain-containing protein</fullName>
    </recommendedName>
</protein>
<dbReference type="Proteomes" id="UP001307889">
    <property type="component" value="Chromosome 1"/>
</dbReference>
<dbReference type="Pfam" id="PF23055">
    <property type="entry name" value="DUF7041"/>
    <property type="match status" value="1"/>
</dbReference>
<keyword evidence="4" id="KW-1185">Reference proteome</keyword>
<dbReference type="EMBL" id="AP028909">
    <property type="protein sequence ID" value="BES88003.1"/>
    <property type="molecule type" value="Genomic_DNA"/>
</dbReference>
<accession>A0ABN7A6W9</accession>
<proteinExistence type="predicted"/>
<reference evidence="3 4" key="1">
    <citation type="submission" date="2023-09" db="EMBL/GenBank/DDBJ databases">
        <title>Nesidiocoris tenuis whole genome shotgun sequence.</title>
        <authorList>
            <person name="Shibata T."/>
            <person name="Shimoda M."/>
            <person name="Kobayashi T."/>
            <person name="Uehara T."/>
        </authorList>
    </citation>
    <scope>NUCLEOTIDE SEQUENCE [LARGE SCALE GENOMIC DNA]</scope>
    <source>
        <strain evidence="3 4">Japan</strain>
    </source>
</reference>
<sequence length="272" mass="31089">MGRKKIDFKSDEDEEHEVGRKYVKLPPFWRNRPDLWFAQVEANFDLAGITKDIIRYNNVIGQLDQDVMEHVSDIISKPPVFDLYPNLKARIIDIFAESEERKLRKLLVEAELGDQRPSQLLRKMKDLAAGRVSDEVLRSLWLQRLPVNVQSVLAVTSEPLDKAAVLADKILDVHSQPVSSISSVGNNSNDLDRLVSSIDALSARIELLERNSRRSRYPSRPQHSRDSSADGDVSTDKKTSDPRLCWWHRKFGDQAKCCKQSCPKYSSKFSKN</sequence>
<gene>
    <name evidence="3" type="ORF">NTJ_00810</name>
</gene>
<dbReference type="InterPro" id="IPR055469">
    <property type="entry name" value="DUF7041"/>
</dbReference>
<dbReference type="PANTHER" id="PTHR33327:SF3">
    <property type="entry name" value="RNA-DIRECTED DNA POLYMERASE"/>
    <property type="match status" value="1"/>
</dbReference>
<evidence type="ECO:0000259" key="2">
    <source>
        <dbReference type="Pfam" id="PF23055"/>
    </source>
</evidence>
<evidence type="ECO:0000313" key="3">
    <source>
        <dbReference type="EMBL" id="BES88003.1"/>
    </source>
</evidence>
<feature type="region of interest" description="Disordered" evidence="1">
    <location>
        <begin position="212"/>
        <end position="240"/>
    </location>
</feature>
<dbReference type="PANTHER" id="PTHR33327">
    <property type="entry name" value="ENDONUCLEASE"/>
    <property type="match status" value="1"/>
</dbReference>
<evidence type="ECO:0000256" key="1">
    <source>
        <dbReference type="SAM" id="MobiDB-lite"/>
    </source>
</evidence>
<feature type="compositionally biased region" description="Basic and acidic residues" evidence="1">
    <location>
        <begin position="223"/>
        <end position="240"/>
    </location>
</feature>
<evidence type="ECO:0000313" key="4">
    <source>
        <dbReference type="Proteomes" id="UP001307889"/>
    </source>
</evidence>
<organism evidence="3 4">
    <name type="scientific">Nesidiocoris tenuis</name>
    <dbReference type="NCBI Taxonomy" id="355587"/>
    <lineage>
        <taxon>Eukaryota</taxon>
        <taxon>Metazoa</taxon>
        <taxon>Ecdysozoa</taxon>
        <taxon>Arthropoda</taxon>
        <taxon>Hexapoda</taxon>
        <taxon>Insecta</taxon>
        <taxon>Pterygota</taxon>
        <taxon>Neoptera</taxon>
        <taxon>Paraneoptera</taxon>
        <taxon>Hemiptera</taxon>
        <taxon>Heteroptera</taxon>
        <taxon>Panheteroptera</taxon>
        <taxon>Cimicomorpha</taxon>
        <taxon>Miridae</taxon>
        <taxon>Dicyphina</taxon>
        <taxon>Nesidiocoris</taxon>
    </lineage>
</organism>